<organism evidence="1 2">
    <name type="scientific">Aspergillus tamarii</name>
    <dbReference type="NCBI Taxonomy" id="41984"/>
    <lineage>
        <taxon>Eukaryota</taxon>
        <taxon>Fungi</taxon>
        <taxon>Dikarya</taxon>
        <taxon>Ascomycota</taxon>
        <taxon>Pezizomycotina</taxon>
        <taxon>Eurotiomycetes</taxon>
        <taxon>Eurotiomycetidae</taxon>
        <taxon>Eurotiales</taxon>
        <taxon>Aspergillaceae</taxon>
        <taxon>Aspergillus</taxon>
        <taxon>Aspergillus subgen. Circumdati</taxon>
    </lineage>
</organism>
<evidence type="ECO:0000313" key="2">
    <source>
        <dbReference type="Proteomes" id="UP000326950"/>
    </source>
</evidence>
<sequence>MKPRLSILTSKANARCSLRGEERILWFSYSILFYFFDLAFSPKEGEKTLQVCFLLQFSSPLVHYRSHVEGKGLHLSWPV</sequence>
<accession>A0A5N6UGS8</accession>
<evidence type="ECO:0000313" key="1">
    <source>
        <dbReference type="EMBL" id="KAE8157814.1"/>
    </source>
</evidence>
<name>A0A5N6UGS8_ASPTM</name>
<reference evidence="1 2" key="1">
    <citation type="submission" date="2019-04" db="EMBL/GenBank/DDBJ databases">
        <title>Friends and foes A comparative genomics study of 23 Aspergillus species from section Flavi.</title>
        <authorList>
            <consortium name="DOE Joint Genome Institute"/>
            <person name="Kjaerbolling I."/>
            <person name="Vesth T."/>
            <person name="Frisvad J.C."/>
            <person name="Nybo J.L."/>
            <person name="Theobald S."/>
            <person name="Kildgaard S."/>
            <person name="Isbrandt T."/>
            <person name="Kuo A."/>
            <person name="Sato A."/>
            <person name="Lyhne E.K."/>
            <person name="Kogle M.E."/>
            <person name="Wiebenga A."/>
            <person name="Kun R.S."/>
            <person name="Lubbers R.J."/>
            <person name="Makela M.R."/>
            <person name="Barry K."/>
            <person name="Chovatia M."/>
            <person name="Clum A."/>
            <person name="Daum C."/>
            <person name="Haridas S."/>
            <person name="He G."/>
            <person name="LaButti K."/>
            <person name="Lipzen A."/>
            <person name="Mondo S."/>
            <person name="Riley R."/>
            <person name="Salamov A."/>
            <person name="Simmons B.A."/>
            <person name="Magnuson J.K."/>
            <person name="Henrissat B."/>
            <person name="Mortensen U.H."/>
            <person name="Larsen T.O."/>
            <person name="Devries R.P."/>
            <person name="Grigoriev I.V."/>
            <person name="Machida M."/>
            <person name="Baker S.E."/>
            <person name="Andersen M.R."/>
        </authorList>
    </citation>
    <scope>NUCLEOTIDE SEQUENCE [LARGE SCALE GENOMIC DNA]</scope>
    <source>
        <strain evidence="1 2">CBS 117626</strain>
    </source>
</reference>
<dbReference type="AlphaFoldDB" id="A0A5N6UGS8"/>
<dbReference type="EMBL" id="ML738712">
    <property type="protein sequence ID" value="KAE8157814.1"/>
    <property type="molecule type" value="Genomic_DNA"/>
</dbReference>
<protein>
    <submittedName>
        <fullName evidence="1">Uncharacterized protein</fullName>
    </submittedName>
</protein>
<gene>
    <name evidence="1" type="ORF">BDV40DRAFT_277338</name>
</gene>
<proteinExistence type="predicted"/>
<keyword evidence="2" id="KW-1185">Reference proteome</keyword>
<dbReference type="Proteomes" id="UP000326950">
    <property type="component" value="Unassembled WGS sequence"/>
</dbReference>